<feature type="transmembrane region" description="Helical" evidence="9">
    <location>
        <begin position="322"/>
        <end position="344"/>
    </location>
</feature>
<dbReference type="GO" id="GO:0022857">
    <property type="term" value="F:transmembrane transporter activity"/>
    <property type="evidence" value="ECO:0007669"/>
    <property type="project" value="InterPro"/>
</dbReference>
<dbReference type="PANTHER" id="PTHR30472">
    <property type="entry name" value="FERRIC ENTEROBACTIN TRANSPORT SYSTEM PERMEASE PROTEIN"/>
    <property type="match status" value="1"/>
</dbReference>
<dbReference type="GO" id="GO:0005886">
    <property type="term" value="C:plasma membrane"/>
    <property type="evidence" value="ECO:0007669"/>
    <property type="project" value="UniProtKB-SubCell"/>
</dbReference>
<keyword evidence="5 9" id="KW-0812">Transmembrane</keyword>
<feature type="transmembrane region" description="Helical" evidence="9">
    <location>
        <begin position="504"/>
        <end position="522"/>
    </location>
</feature>
<evidence type="ECO:0000313" key="11">
    <source>
        <dbReference type="Proteomes" id="UP000293995"/>
    </source>
</evidence>
<evidence type="ECO:0000256" key="5">
    <source>
        <dbReference type="ARBA" id="ARBA00022692"/>
    </source>
</evidence>
<name>A0A4P6EIU6_9MICO</name>
<feature type="transmembrane region" description="Helical" evidence="9">
    <location>
        <begin position="377"/>
        <end position="398"/>
    </location>
</feature>
<evidence type="ECO:0000256" key="2">
    <source>
        <dbReference type="ARBA" id="ARBA00007935"/>
    </source>
</evidence>
<feature type="region of interest" description="Disordered" evidence="8">
    <location>
        <begin position="147"/>
        <end position="283"/>
    </location>
</feature>
<evidence type="ECO:0000256" key="8">
    <source>
        <dbReference type="SAM" id="MobiDB-lite"/>
    </source>
</evidence>
<evidence type="ECO:0000256" key="4">
    <source>
        <dbReference type="ARBA" id="ARBA00022475"/>
    </source>
</evidence>
<dbReference type="PANTHER" id="PTHR30472:SF24">
    <property type="entry name" value="FERRIC ENTEROBACTIN TRANSPORT SYSTEM PERMEASE PROTEIN FEPG"/>
    <property type="match status" value="1"/>
</dbReference>
<dbReference type="AlphaFoldDB" id="A0A4P6EIU6"/>
<dbReference type="InterPro" id="IPR000522">
    <property type="entry name" value="ABC_transptr_permease_BtuC"/>
</dbReference>
<gene>
    <name evidence="10" type="ORF">ET475_17170</name>
</gene>
<dbReference type="KEGG" id="mprt:ET475_17170"/>
<proteinExistence type="inferred from homology"/>
<dbReference type="GO" id="GO:0033214">
    <property type="term" value="P:siderophore-iron import into cell"/>
    <property type="evidence" value="ECO:0007669"/>
    <property type="project" value="TreeGrafter"/>
</dbReference>
<dbReference type="Gene3D" id="1.10.3470.10">
    <property type="entry name" value="ABC transporter involved in vitamin B12 uptake, BtuC"/>
    <property type="match status" value="1"/>
</dbReference>
<feature type="transmembrane region" description="Helical" evidence="9">
    <location>
        <begin position="588"/>
        <end position="606"/>
    </location>
</feature>
<feature type="transmembrane region" description="Helical" evidence="9">
    <location>
        <begin position="618"/>
        <end position="637"/>
    </location>
</feature>
<feature type="transmembrane region" description="Helical" evidence="9">
    <location>
        <begin position="550"/>
        <end position="576"/>
    </location>
</feature>
<dbReference type="OrthoDB" id="4455417at2"/>
<feature type="compositionally biased region" description="Basic residues" evidence="8">
    <location>
        <begin position="1"/>
        <end position="17"/>
    </location>
</feature>
<evidence type="ECO:0000256" key="3">
    <source>
        <dbReference type="ARBA" id="ARBA00022448"/>
    </source>
</evidence>
<feature type="transmembrane region" description="Helical" evidence="9">
    <location>
        <begin position="407"/>
        <end position="425"/>
    </location>
</feature>
<dbReference type="EMBL" id="CP035494">
    <property type="protein sequence ID" value="QAY61523.1"/>
    <property type="molecule type" value="Genomic_DNA"/>
</dbReference>
<comment type="subcellular location">
    <subcellularLocation>
        <location evidence="1">Cell membrane</location>
        <topology evidence="1">Multi-pass membrane protein</topology>
    </subcellularLocation>
</comment>
<keyword evidence="6 9" id="KW-1133">Transmembrane helix</keyword>
<evidence type="ECO:0000256" key="9">
    <source>
        <dbReference type="SAM" id="Phobius"/>
    </source>
</evidence>
<organism evidence="10 11">
    <name type="scientific">Microbacterium protaetiae</name>
    <dbReference type="NCBI Taxonomy" id="2509458"/>
    <lineage>
        <taxon>Bacteria</taxon>
        <taxon>Bacillati</taxon>
        <taxon>Actinomycetota</taxon>
        <taxon>Actinomycetes</taxon>
        <taxon>Micrococcales</taxon>
        <taxon>Microbacteriaceae</taxon>
        <taxon>Microbacterium</taxon>
    </lineage>
</organism>
<feature type="compositionally biased region" description="Basic residues" evidence="8">
    <location>
        <begin position="257"/>
        <end position="279"/>
    </location>
</feature>
<feature type="compositionally biased region" description="Basic residues" evidence="8">
    <location>
        <begin position="209"/>
        <end position="218"/>
    </location>
</feature>
<keyword evidence="11" id="KW-1185">Reference proteome</keyword>
<keyword evidence="4" id="KW-1003">Cell membrane</keyword>
<evidence type="ECO:0000313" key="10">
    <source>
        <dbReference type="EMBL" id="QAY61523.1"/>
    </source>
</evidence>
<dbReference type="InterPro" id="IPR037294">
    <property type="entry name" value="ABC_BtuC-like"/>
</dbReference>
<keyword evidence="3" id="KW-0813">Transport</keyword>
<keyword evidence="7 9" id="KW-0472">Membrane</keyword>
<reference evidence="10 11" key="1">
    <citation type="submission" date="2019-01" db="EMBL/GenBank/DDBJ databases">
        <title>Genome sequencing of strain DFW100M-13.</title>
        <authorList>
            <person name="Heo J."/>
            <person name="Kim S.-J."/>
            <person name="Kim J.-S."/>
            <person name="Hong S.-B."/>
            <person name="Kwon S.-W."/>
        </authorList>
    </citation>
    <scope>NUCLEOTIDE SEQUENCE [LARGE SCALE GENOMIC DNA]</scope>
    <source>
        <strain evidence="10 11">DFW100M-13</strain>
    </source>
</reference>
<accession>A0A4P6EIU6</accession>
<comment type="similarity">
    <text evidence="2">Belongs to the binding-protein-dependent transport system permease family. FecCD subfamily.</text>
</comment>
<dbReference type="SUPFAM" id="SSF81345">
    <property type="entry name" value="ABC transporter involved in vitamin B12 uptake, BtuC"/>
    <property type="match status" value="1"/>
</dbReference>
<dbReference type="CDD" id="cd06550">
    <property type="entry name" value="TM_ABC_iron-siderophores_like"/>
    <property type="match status" value="1"/>
</dbReference>
<dbReference type="Pfam" id="PF01032">
    <property type="entry name" value="FecCD"/>
    <property type="match status" value="1"/>
</dbReference>
<protein>
    <submittedName>
        <fullName evidence="10">Iron ABC transporter permease</fullName>
    </submittedName>
</protein>
<evidence type="ECO:0000256" key="6">
    <source>
        <dbReference type="ARBA" id="ARBA00022989"/>
    </source>
</evidence>
<evidence type="ECO:0000256" key="7">
    <source>
        <dbReference type="ARBA" id="ARBA00023136"/>
    </source>
</evidence>
<feature type="transmembrane region" description="Helical" evidence="9">
    <location>
        <begin position="462"/>
        <end position="484"/>
    </location>
</feature>
<sequence>MGRHLERRARLDRHRLRGIGEQAHPPHDPGDDRGRRPRGGRGHPAGVHAQSARRSAAAGCHRRRLVDDRHRDRLLRALLSGRIHLGGDAGRSRGRSLRLCRRLTRTRWSDALAARPCRGRDRGGLQLTGQRHPAAAHRRDERVPVLAGGRRRRRDAADDPAGAAVPGRRLRGLHGQFTVAERARPRRRTRRGLGNAGAHGASCLELGRRHPLRRGHRGGRPDRIRRPGGAPRVPSAHRRRPPRSAALLGGDRCRPVDRRRRPRARHRAPPRDRGRHHHGGPGCPVLHRHRAPPEGAGAVSTTVSSEALHLVARGRRRRARRWWTVTGALLAAVAAAYALTLMFGDTFYSPAEVWAVITGHRVPGASFTVGELRLPRATTGLLAGLCFGMGGVVFQTLLRNALASPDVIGITSGASAAAVFGIVVLGLSETAVSFLATASALVAALLIYLLAYKDGASGPRLILIGIGVAAIFDSVISYIVSRAAEWDLPAAMRWLTGSLNDASWERVLPLALAIVVLMPVLLGSARDLELLRLGDHTASALGVPVERRRVLLIVTAVGLLAFATAAAGPIAFVAFLSGPIAVRVLGPVGSPILPAGLVGALLVLVADFAGQYFFATRLPVGVITGVLGAPYLVYLLIRSSRSQGTTL</sequence>
<feature type="region of interest" description="Disordered" evidence="8">
    <location>
        <begin position="1"/>
        <end position="64"/>
    </location>
</feature>
<feature type="compositionally biased region" description="Basic and acidic residues" evidence="8">
    <location>
        <begin position="24"/>
        <end position="34"/>
    </location>
</feature>
<dbReference type="Proteomes" id="UP000293995">
    <property type="component" value="Chromosome"/>
</dbReference>
<evidence type="ECO:0000256" key="1">
    <source>
        <dbReference type="ARBA" id="ARBA00004651"/>
    </source>
</evidence>
<feature type="transmembrane region" description="Helical" evidence="9">
    <location>
        <begin position="431"/>
        <end position="450"/>
    </location>
</feature>